<protein>
    <recommendedName>
        <fullName evidence="5">PSI domain-containing protein</fullName>
    </recommendedName>
</protein>
<evidence type="ECO:0000259" key="5">
    <source>
        <dbReference type="SMART" id="SM00423"/>
    </source>
</evidence>
<sequence>MSRRRGLLLALWGMGGHCAEQNAQAEVLKVKVENCARYTTCSDCLGAKDPYCGWCSLEKSFECVPVPCEHCQRALVYPHRRQGRQIGAGYPRLCVGDN</sequence>
<dbReference type="AlphaFoldDB" id="A0AAE1B6P0"/>
<name>A0AAE1B6P0_9GAST</name>
<reference evidence="6" key="1">
    <citation type="journal article" date="2023" name="G3 (Bethesda)">
        <title>A reference genome for the long-term kleptoplast-retaining sea slug Elysia crispata morphotype clarki.</title>
        <authorList>
            <person name="Eastman K.E."/>
            <person name="Pendleton A.L."/>
            <person name="Shaikh M.A."/>
            <person name="Suttiyut T."/>
            <person name="Ogas R."/>
            <person name="Tomko P."/>
            <person name="Gavelis G."/>
            <person name="Widhalm J.R."/>
            <person name="Wisecaver J.H."/>
        </authorList>
    </citation>
    <scope>NUCLEOTIDE SEQUENCE</scope>
    <source>
        <strain evidence="6">ECLA1</strain>
    </source>
</reference>
<evidence type="ECO:0000313" key="7">
    <source>
        <dbReference type="Proteomes" id="UP001283361"/>
    </source>
</evidence>
<dbReference type="GO" id="GO:0016020">
    <property type="term" value="C:membrane"/>
    <property type="evidence" value="ECO:0007669"/>
    <property type="project" value="UniProtKB-SubCell"/>
</dbReference>
<keyword evidence="7" id="KW-1185">Reference proteome</keyword>
<keyword evidence="4" id="KW-0732">Signal</keyword>
<dbReference type="Pfam" id="PF01437">
    <property type="entry name" value="PSI"/>
    <property type="match status" value="1"/>
</dbReference>
<comment type="caution">
    <text evidence="6">The sequence shown here is derived from an EMBL/GenBank/DDBJ whole genome shotgun (WGS) entry which is preliminary data.</text>
</comment>
<organism evidence="6 7">
    <name type="scientific">Elysia crispata</name>
    <name type="common">lettuce slug</name>
    <dbReference type="NCBI Taxonomy" id="231223"/>
    <lineage>
        <taxon>Eukaryota</taxon>
        <taxon>Metazoa</taxon>
        <taxon>Spiralia</taxon>
        <taxon>Lophotrochozoa</taxon>
        <taxon>Mollusca</taxon>
        <taxon>Gastropoda</taxon>
        <taxon>Heterobranchia</taxon>
        <taxon>Euthyneura</taxon>
        <taxon>Panpulmonata</taxon>
        <taxon>Sacoglossa</taxon>
        <taxon>Placobranchoidea</taxon>
        <taxon>Plakobranchidae</taxon>
        <taxon>Elysia</taxon>
    </lineage>
</organism>
<dbReference type="Gene3D" id="3.30.1680.10">
    <property type="entry name" value="ligand-binding face of the semaphorins, domain 2"/>
    <property type="match status" value="1"/>
</dbReference>
<keyword evidence="3" id="KW-0325">Glycoprotein</keyword>
<gene>
    <name evidence="6" type="ORF">RRG08_008613</name>
</gene>
<evidence type="ECO:0000313" key="6">
    <source>
        <dbReference type="EMBL" id="KAK3800859.1"/>
    </source>
</evidence>
<feature type="chain" id="PRO_5041970020" description="PSI domain-containing protein" evidence="4">
    <location>
        <begin position="26"/>
        <end position="98"/>
    </location>
</feature>
<comment type="subcellular location">
    <subcellularLocation>
        <location evidence="1">Membrane</location>
    </subcellularLocation>
</comment>
<evidence type="ECO:0000256" key="4">
    <source>
        <dbReference type="SAM" id="SignalP"/>
    </source>
</evidence>
<evidence type="ECO:0000256" key="1">
    <source>
        <dbReference type="ARBA" id="ARBA00004370"/>
    </source>
</evidence>
<feature type="signal peptide" evidence="4">
    <location>
        <begin position="1"/>
        <end position="25"/>
    </location>
</feature>
<proteinExistence type="predicted"/>
<dbReference type="InterPro" id="IPR016201">
    <property type="entry name" value="PSI"/>
</dbReference>
<dbReference type="Proteomes" id="UP001283361">
    <property type="component" value="Unassembled WGS sequence"/>
</dbReference>
<dbReference type="EMBL" id="JAWDGP010000410">
    <property type="protein sequence ID" value="KAK3800859.1"/>
    <property type="molecule type" value="Genomic_DNA"/>
</dbReference>
<dbReference type="SMART" id="SM00423">
    <property type="entry name" value="PSI"/>
    <property type="match status" value="1"/>
</dbReference>
<dbReference type="InterPro" id="IPR002165">
    <property type="entry name" value="Plexin_repeat"/>
</dbReference>
<evidence type="ECO:0000256" key="2">
    <source>
        <dbReference type="ARBA" id="ARBA00023136"/>
    </source>
</evidence>
<keyword evidence="2" id="KW-0472">Membrane</keyword>
<feature type="domain" description="PSI" evidence="5">
    <location>
        <begin position="34"/>
        <end position="72"/>
    </location>
</feature>
<dbReference type="SUPFAM" id="SSF103575">
    <property type="entry name" value="Plexin repeat"/>
    <property type="match status" value="1"/>
</dbReference>
<evidence type="ECO:0000256" key="3">
    <source>
        <dbReference type="ARBA" id="ARBA00023180"/>
    </source>
</evidence>
<accession>A0AAE1B6P0</accession>